<sequence>MFMTNLHSPLVDLLEIHRPDPRVQSKSKSTSSSGGQPRAAIAPRRARLMHALRSERGLRMTKTLTSPSGQVNRDFESREVAMVKYLAEVRQMTDQFRKCIITKVPRAKNSQAEALARLVSSCATDTPPGGIARIPRPSINLGVLSIDEEEGS</sequence>
<accession>A0A426YCU7</accession>
<name>A0A426YCU7_ENSVE</name>
<dbReference type="AlphaFoldDB" id="A0A426YCU7"/>
<gene>
    <name evidence="2" type="ORF">B296_00035638</name>
</gene>
<evidence type="ECO:0000313" key="3">
    <source>
        <dbReference type="Proteomes" id="UP000287651"/>
    </source>
</evidence>
<proteinExistence type="predicted"/>
<comment type="caution">
    <text evidence="2">The sequence shown here is derived from an EMBL/GenBank/DDBJ whole genome shotgun (WGS) entry which is preliminary data.</text>
</comment>
<evidence type="ECO:0008006" key="4">
    <source>
        <dbReference type="Google" id="ProtNLM"/>
    </source>
</evidence>
<dbReference type="EMBL" id="AMZH03013260">
    <property type="protein sequence ID" value="RRT49569.1"/>
    <property type="molecule type" value="Genomic_DNA"/>
</dbReference>
<dbReference type="GO" id="GO:0003676">
    <property type="term" value="F:nucleic acid binding"/>
    <property type="evidence" value="ECO:0007669"/>
    <property type="project" value="InterPro"/>
</dbReference>
<feature type="compositionally biased region" description="Low complexity" evidence="1">
    <location>
        <begin position="26"/>
        <end position="41"/>
    </location>
</feature>
<feature type="region of interest" description="Disordered" evidence="1">
    <location>
        <begin position="15"/>
        <end position="41"/>
    </location>
</feature>
<protein>
    <recommendedName>
        <fullName evidence="4">RNase H type-1 domain-containing protein</fullName>
    </recommendedName>
</protein>
<dbReference type="Gene3D" id="3.30.420.10">
    <property type="entry name" value="Ribonuclease H-like superfamily/Ribonuclease H"/>
    <property type="match status" value="1"/>
</dbReference>
<reference evidence="2 3" key="1">
    <citation type="journal article" date="2014" name="Agronomy (Basel)">
        <title>A Draft Genome Sequence for Ensete ventricosum, the Drought-Tolerant Tree Against Hunger.</title>
        <authorList>
            <person name="Harrison J."/>
            <person name="Moore K.A."/>
            <person name="Paszkiewicz K."/>
            <person name="Jones T."/>
            <person name="Grant M."/>
            <person name="Ambacheew D."/>
            <person name="Muzemil S."/>
            <person name="Studholme D.J."/>
        </authorList>
    </citation>
    <scope>NUCLEOTIDE SEQUENCE [LARGE SCALE GENOMIC DNA]</scope>
</reference>
<dbReference type="Proteomes" id="UP000287651">
    <property type="component" value="Unassembled WGS sequence"/>
</dbReference>
<organism evidence="2 3">
    <name type="scientific">Ensete ventricosum</name>
    <name type="common">Abyssinian banana</name>
    <name type="synonym">Musa ensete</name>
    <dbReference type="NCBI Taxonomy" id="4639"/>
    <lineage>
        <taxon>Eukaryota</taxon>
        <taxon>Viridiplantae</taxon>
        <taxon>Streptophyta</taxon>
        <taxon>Embryophyta</taxon>
        <taxon>Tracheophyta</taxon>
        <taxon>Spermatophyta</taxon>
        <taxon>Magnoliopsida</taxon>
        <taxon>Liliopsida</taxon>
        <taxon>Zingiberales</taxon>
        <taxon>Musaceae</taxon>
        <taxon>Ensete</taxon>
    </lineage>
</organism>
<dbReference type="InterPro" id="IPR036397">
    <property type="entry name" value="RNaseH_sf"/>
</dbReference>
<evidence type="ECO:0000256" key="1">
    <source>
        <dbReference type="SAM" id="MobiDB-lite"/>
    </source>
</evidence>
<evidence type="ECO:0000313" key="2">
    <source>
        <dbReference type="EMBL" id="RRT49569.1"/>
    </source>
</evidence>